<name>A0ABT8WZI2_9FLAO</name>
<keyword evidence="3 11" id="KW-0328">Glycosyltransferase</keyword>
<evidence type="ECO:0000256" key="4">
    <source>
        <dbReference type="ARBA" id="ARBA00022679"/>
    </source>
</evidence>
<feature type="domain" description="Nicotinamide phosphoribosyltransferase N-terminal" evidence="10">
    <location>
        <begin position="4"/>
        <end position="80"/>
    </location>
</feature>
<dbReference type="RefSeq" id="WP_303281636.1">
    <property type="nucleotide sequence ID" value="NZ_BAABCZ010000005.1"/>
</dbReference>
<keyword evidence="11" id="KW-0436">Ligase</keyword>
<reference evidence="11" key="1">
    <citation type="submission" date="2023-07" db="EMBL/GenBank/DDBJ databases">
        <title>Two novel species in the genus Flavivirga.</title>
        <authorList>
            <person name="Kwon K."/>
        </authorList>
    </citation>
    <scope>NUCLEOTIDE SEQUENCE</scope>
    <source>
        <strain evidence="11">KACC 14157</strain>
    </source>
</reference>
<evidence type="ECO:0000256" key="1">
    <source>
        <dbReference type="ARBA" id="ARBA00010897"/>
    </source>
</evidence>
<evidence type="ECO:0000259" key="9">
    <source>
        <dbReference type="Pfam" id="PF04095"/>
    </source>
</evidence>
<dbReference type="EMBL" id="JAUOEM010000002">
    <property type="protein sequence ID" value="MDO5987091.1"/>
    <property type="molecule type" value="Genomic_DNA"/>
</dbReference>
<dbReference type="PANTHER" id="PTHR43816">
    <property type="entry name" value="NICOTINAMIDE PHOSPHORIBOSYLTRANSFERASE"/>
    <property type="match status" value="1"/>
</dbReference>
<dbReference type="Proteomes" id="UP001176891">
    <property type="component" value="Unassembled WGS sequence"/>
</dbReference>
<evidence type="ECO:0000256" key="8">
    <source>
        <dbReference type="ARBA" id="ARBA00047835"/>
    </source>
</evidence>
<sequence>MNPLLYTDGYKVDHRRQYPDSTTLVYSNWTPRKSRIEGVNEVVFFGLQYFIEKYMIEDFQDNFFNQPKKTVCEKYARRINNYLGENKVGIQHISDLHDLGYIPMVIKALPEGVSVPIRVPMFTMYNTKSEFFWLTNYFETLISTTVWLTCNSATIAKQYRIILDKYAKETSSIPEFVDWQGHDFSMRGMAGLEAAKLSAAGHLLSFTGTDTIPAIDFLEMYYNADSDTELIGGSVAATEHSVMCMGTDTREQDTFKRLITEVYPNGIVSIVSDTWDLWKVLTEYLPNLKEEVLGRNGKVVIRPDSGDPVDIICGNPNGKTIKEKKGVIELLWDVFGGTINNKGYKELDSHIGAIYGDSITLERATQICERLKQKGFASTNVVLGIGSFTYQYNTRDTFGFAMKATYGEVDGEGREIFKDPVTDDGTKKSAKGLLKIIKSNGTYKLIDQVTWEEEKQGELKEVFRDGELIIDESLIDIRQRLKIA</sequence>
<evidence type="ECO:0000259" key="10">
    <source>
        <dbReference type="Pfam" id="PF18127"/>
    </source>
</evidence>
<dbReference type="NCBIfam" id="NF006629">
    <property type="entry name" value="PRK09198.1"/>
    <property type="match status" value="1"/>
</dbReference>
<dbReference type="InterPro" id="IPR036068">
    <property type="entry name" value="Nicotinate_pribotase-like_C"/>
</dbReference>
<dbReference type="InterPro" id="IPR041525">
    <property type="entry name" value="N/Namide_PRibTrfase"/>
</dbReference>
<evidence type="ECO:0000256" key="3">
    <source>
        <dbReference type="ARBA" id="ARBA00022676"/>
    </source>
</evidence>
<gene>
    <name evidence="11" type="ORF">Q4Q39_06675</name>
</gene>
<dbReference type="PANTHER" id="PTHR43816:SF1">
    <property type="entry name" value="NICOTINAMIDE PHOSPHORIBOSYLTRANSFERASE"/>
    <property type="match status" value="1"/>
</dbReference>
<evidence type="ECO:0000256" key="6">
    <source>
        <dbReference type="ARBA" id="ARBA00035024"/>
    </source>
</evidence>
<evidence type="ECO:0000256" key="5">
    <source>
        <dbReference type="ARBA" id="ARBA00035007"/>
    </source>
</evidence>
<evidence type="ECO:0000313" key="12">
    <source>
        <dbReference type="Proteomes" id="UP001176891"/>
    </source>
</evidence>
<keyword evidence="4" id="KW-0808">Transferase</keyword>
<dbReference type="InterPro" id="IPR013785">
    <property type="entry name" value="Aldolase_TIM"/>
</dbReference>
<dbReference type="Pfam" id="PF04095">
    <property type="entry name" value="NAPRTase"/>
    <property type="match status" value="1"/>
</dbReference>
<dbReference type="Gene3D" id="3.20.20.70">
    <property type="entry name" value="Aldolase class I"/>
    <property type="match status" value="1"/>
</dbReference>
<dbReference type="GO" id="GO:0016757">
    <property type="term" value="F:glycosyltransferase activity"/>
    <property type="evidence" value="ECO:0007669"/>
    <property type="project" value="UniProtKB-KW"/>
</dbReference>
<dbReference type="PIRSF" id="PIRSF005943">
    <property type="entry name" value="NMPRT"/>
    <property type="match status" value="1"/>
</dbReference>
<comment type="catalytic activity">
    <reaction evidence="8">
        <text>beta-nicotinamide D-ribonucleotide + diphosphate = 5-phospho-alpha-D-ribose 1-diphosphate + nicotinamide + H(+)</text>
        <dbReference type="Rhea" id="RHEA:16149"/>
        <dbReference type="ChEBI" id="CHEBI:14649"/>
        <dbReference type="ChEBI" id="CHEBI:15378"/>
        <dbReference type="ChEBI" id="CHEBI:17154"/>
        <dbReference type="ChEBI" id="CHEBI:33019"/>
        <dbReference type="ChEBI" id="CHEBI:58017"/>
        <dbReference type="EC" id="2.4.2.12"/>
    </reaction>
    <physiologicalReaction direction="right-to-left" evidence="8">
        <dbReference type="Rhea" id="RHEA:16151"/>
    </physiologicalReaction>
</comment>
<dbReference type="GO" id="GO:0004516">
    <property type="term" value="F:nicotinate phosphoribosyltransferase activity"/>
    <property type="evidence" value="ECO:0007669"/>
    <property type="project" value="UniProtKB-EC"/>
</dbReference>
<keyword evidence="2" id="KW-0662">Pyridine nucleotide biosynthesis</keyword>
<protein>
    <recommendedName>
        <fullName evidence="7">Nicotinamide phosphoribosyltransferase</fullName>
        <ecNumber evidence="6">2.4.2.12</ecNumber>
    </recommendedName>
</protein>
<comment type="caution">
    <text evidence="11">The sequence shown here is derived from an EMBL/GenBank/DDBJ whole genome shotgun (WGS) entry which is preliminary data.</text>
</comment>
<evidence type="ECO:0000256" key="2">
    <source>
        <dbReference type="ARBA" id="ARBA00022642"/>
    </source>
</evidence>
<evidence type="ECO:0000256" key="7">
    <source>
        <dbReference type="ARBA" id="ARBA00035036"/>
    </source>
</evidence>
<dbReference type="EC" id="2.4.2.12" evidence="6"/>
<dbReference type="Pfam" id="PF18127">
    <property type="entry name" value="NAMPT_N"/>
    <property type="match status" value="1"/>
</dbReference>
<proteinExistence type="inferred from homology"/>
<feature type="domain" description="Nicotinate/nicotinamide phosphoribosyltransferase" evidence="9">
    <location>
        <begin position="181"/>
        <end position="466"/>
    </location>
</feature>
<comment type="similarity">
    <text evidence="1">Belongs to the NAPRTase family.</text>
</comment>
<organism evidence="11 12">
    <name type="scientific">Flavivirga amylovorans</name>
    <dbReference type="NCBI Taxonomy" id="870486"/>
    <lineage>
        <taxon>Bacteria</taxon>
        <taxon>Pseudomonadati</taxon>
        <taxon>Bacteroidota</taxon>
        <taxon>Flavobacteriia</taxon>
        <taxon>Flavobacteriales</taxon>
        <taxon>Flavobacteriaceae</taxon>
        <taxon>Flavivirga</taxon>
    </lineage>
</organism>
<evidence type="ECO:0000313" key="11">
    <source>
        <dbReference type="EMBL" id="MDO5987091.1"/>
    </source>
</evidence>
<comment type="pathway">
    <text evidence="5">Cofactor biosynthesis; NAD(+) biosynthesis; nicotinamide D-ribonucleotide from 5-phospho-alpha-D-ribose 1-diphosphate and nicotinamide: step 1/1.</text>
</comment>
<dbReference type="InterPro" id="IPR016471">
    <property type="entry name" value="Nicotinamide_PRibTrfase"/>
</dbReference>
<accession>A0ABT8WZI2</accession>
<dbReference type="InterPro" id="IPR041529">
    <property type="entry name" value="DUF5598"/>
</dbReference>
<dbReference type="CDD" id="cd01569">
    <property type="entry name" value="PBEF_like"/>
    <property type="match status" value="1"/>
</dbReference>
<keyword evidence="12" id="KW-1185">Reference proteome</keyword>
<dbReference type="SUPFAM" id="SSF51690">
    <property type="entry name" value="Nicotinate/Quinolinate PRTase C-terminal domain-like"/>
    <property type="match status" value="1"/>
</dbReference>